<comment type="caution">
    <text evidence="17">The sequence shown here is derived from an EMBL/GenBank/DDBJ whole genome shotgun (WGS) entry which is preliminary data.</text>
</comment>
<evidence type="ECO:0000256" key="6">
    <source>
        <dbReference type="ARBA" id="ARBA00022692"/>
    </source>
</evidence>
<keyword evidence="8" id="KW-0625">Polysaccharide transport</keyword>
<evidence type="ECO:0000256" key="9">
    <source>
        <dbReference type="ARBA" id="ARBA00023065"/>
    </source>
</evidence>
<dbReference type="InterPro" id="IPR054765">
    <property type="entry name" value="SLBB_dom"/>
</dbReference>
<keyword evidence="12" id="KW-0564">Palmitate</keyword>
<evidence type="ECO:0000259" key="16">
    <source>
        <dbReference type="Pfam" id="PF22461"/>
    </source>
</evidence>
<evidence type="ECO:0000256" key="8">
    <source>
        <dbReference type="ARBA" id="ARBA00023047"/>
    </source>
</evidence>
<dbReference type="AlphaFoldDB" id="A0A2W7QCI1"/>
<evidence type="ECO:0000256" key="1">
    <source>
        <dbReference type="ARBA" id="ARBA00004571"/>
    </source>
</evidence>
<comment type="similarity">
    <text evidence="2">Belongs to the BexD/CtrA/VexA family.</text>
</comment>
<keyword evidence="13" id="KW-0998">Cell outer membrane</keyword>
<evidence type="ECO:0000256" key="13">
    <source>
        <dbReference type="ARBA" id="ARBA00023237"/>
    </source>
</evidence>
<proteinExistence type="inferred from homology"/>
<evidence type="ECO:0000256" key="7">
    <source>
        <dbReference type="ARBA" id="ARBA00022729"/>
    </source>
</evidence>
<keyword evidence="9" id="KW-0406">Ion transport</keyword>
<dbReference type="Pfam" id="PF02563">
    <property type="entry name" value="Poly_export"/>
    <property type="match status" value="1"/>
</dbReference>
<keyword evidence="7" id="KW-0732">Signal</keyword>
<evidence type="ECO:0000259" key="15">
    <source>
        <dbReference type="Pfam" id="PF02563"/>
    </source>
</evidence>
<evidence type="ECO:0000256" key="11">
    <source>
        <dbReference type="ARBA" id="ARBA00023136"/>
    </source>
</evidence>
<dbReference type="GO" id="GO:0015159">
    <property type="term" value="F:polysaccharide transmembrane transporter activity"/>
    <property type="evidence" value="ECO:0007669"/>
    <property type="project" value="InterPro"/>
</dbReference>
<dbReference type="InterPro" id="IPR003715">
    <property type="entry name" value="Poly_export_N"/>
</dbReference>
<evidence type="ECO:0000256" key="4">
    <source>
        <dbReference type="ARBA" id="ARBA00022452"/>
    </source>
</evidence>
<dbReference type="STRING" id="121821.GCA_001870675_01803"/>
<comment type="subcellular location">
    <subcellularLocation>
        <location evidence="1">Cell outer membrane</location>
        <topology evidence="1">Multi-pass membrane protein</topology>
    </subcellularLocation>
</comment>
<evidence type="ECO:0000256" key="14">
    <source>
        <dbReference type="ARBA" id="ARBA00023288"/>
    </source>
</evidence>
<gene>
    <name evidence="17" type="ORF">LY56_01281</name>
</gene>
<reference evidence="17 18" key="1">
    <citation type="submission" date="2018-06" db="EMBL/GenBank/DDBJ databases">
        <title>Genomic Encyclopedia of Archaeal and Bacterial Type Strains, Phase II (KMG-II): from individual species to whole genera.</title>
        <authorList>
            <person name="Goeker M."/>
        </authorList>
    </citation>
    <scope>NUCLEOTIDE SEQUENCE [LARGE SCALE GENOMIC DNA]</scope>
    <source>
        <strain evidence="17 18">DSM 13087</strain>
    </source>
</reference>
<keyword evidence="14" id="KW-0449">Lipoprotein</keyword>
<dbReference type="Pfam" id="PF22461">
    <property type="entry name" value="SLBB_2"/>
    <property type="match status" value="1"/>
</dbReference>
<evidence type="ECO:0000256" key="10">
    <source>
        <dbReference type="ARBA" id="ARBA00023114"/>
    </source>
</evidence>
<evidence type="ECO:0000256" key="12">
    <source>
        <dbReference type="ARBA" id="ARBA00023139"/>
    </source>
</evidence>
<dbReference type="Gene3D" id="3.30.1950.10">
    <property type="entry name" value="wza like domain"/>
    <property type="match status" value="1"/>
</dbReference>
<name>A0A2W7QCI1_9RHOB</name>
<dbReference type="InterPro" id="IPR049712">
    <property type="entry name" value="Poly_export"/>
</dbReference>
<keyword evidence="3" id="KW-0813">Transport</keyword>
<accession>A0A2W7QCI1</accession>
<evidence type="ECO:0000313" key="18">
    <source>
        <dbReference type="Proteomes" id="UP000249364"/>
    </source>
</evidence>
<dbReference type="GO" id="GO:0009279">
    <property type="term" value="C:cell outer membrane"/>
    <property type="evidence" value="ECO:0007669"/>
    <property type="project" value="UniProtKB-SubCell"/>
</dbReference>
<organism evidence="17 18">
    <name type="scientific">Roseinatronobacter thiooxidans</name>
    <dbReference type="NCBI Taxonomy" id="121821"/>
    <lineage>
        <taxon>Bacteria</taxon>
        <taxon>Pseudomonadati</taxon>
        <taxon>Pseudomonadota</taxon>
        <taxon>Alphaproteobacteria</taxon>
        <taxon>Rhodobacterales</taxon>
        <taxon>Paracoccaceae</taxon>
        <taxon>Roseinatronobacter</taxon>
    </lineage>
</organism>
<dbReference type="GO" id="GO:0015288">
    <property type="term" value="F:porin activity"/>
    <property type="evidence" value="ECO:0007669"/>
    <property type="project" value="UniProtKB-KW"/>
</dbReference>
<evidence type="ECO:0000256" key="2">
    <source>
        <dbReference type="ARBA" id="ARBA00009450"/>
    </source>
</evidence>
<evidence type="ECO:0000313" key="17">
    <source>
        <dbReference type="EMBL" id="PZX46308.1"/>
    </source>
</evidence>
<dbReference type="PANTHER" id="PTHR33619">
    <property type="entry name" value="POLYSACCHARIDE EXPORT PROTEIN GFCE-RELATED"/>
    <property type="match status" value="1"/>
</dbReference>
<keyword evidence="6" id="KW-0812">Transmembrane</keyword>
<keyword evidence="4" id="KW-1134">Transmembrane beta strand</keyword>
<feature type="domain" description="SLBB" evidence="16">
    <location>
        <begin position="140"/>
        <end position="215"/>
    </location>
</feature>
<dbReference type="GO" id="GO:0046930">
    <property type="term" value="C:pore complex"/>
    <property type="evidence" value="ECO:0007669"/>
    <property type="project" value="UniProtKB-KW"/>
</dbReference>
<dbReference type="PANTHER" id="PTHR33619:SF3">
    <property type="entry name" value="POLYSACCHARIDE EXPORT PROTEIN GFCE-RELATED"/>
    <property type="match status" value="1"/>
</dbReference>
<keyword evidence="18" id="KW-1185">Reference proteome</keyword>
<dbReference type="EMBL" id="QKZQ01000004">
    <property type="protein sequence ID" value="PZX46308.1"/>
    <property type="molecule type" value="Genomic_DNA"/>
</dbReference>
<dbReference type="GO" id="GO:0006811">
    <property type="term" value="P:monoatomic ion transport"/>
    <property type="evidence" value="ECO:0007669"/>
    <property type="project" value="UniProtKB-KW"/>
</dbReference>
<dbReference type="PROSITE" id="PS51257">
    <property type="entry name" value="PROKAR_LIPOPROTEIN"/>
    <property type="match status" value="1"/>
</dbReference>
<evidence type="ECO:0000256" key="3">
    <source>
        <dbReference type="ARBA" id="ARBA00022448"/>
    </source>
</evidence>
<dbReference type="RefSeq" id="WP_071468528.1">
    <property type="nucleotide sequence ID" value="NZ_MEHT01000007.1"/>
</dbReference>
<keyword evidence="10" id="KW-0626">Porin</keyword>
<protein>
    <submittedName>
        <fullName evidence="17">Polysaccharide export outer membrane protein</fullName>
    </submittedName>
</protein>
<evidence type="ECO:0000256" key="5">
    <source>
        <dbReference type="ARBA" id="ARBA00022597"/>
    </source>
</evidence>
<sequence>MALKHALQAVALIVLAGCTPQTSGFTPHTATGGAMRPLAPDMAIAVTSANIHQFAAQDRNAYLVGRGDVLQIHAIDAAELTTPAGYLVEADGAIQVPFLGRVPAAERSTAAIRADLADRLRAYLPNPQVDLRVAEYNARQITVIGDVMRPNRQTLTSRPLTVIDAINAAGGFSQGANMRRVAIVRGGQDFGIDMDAFLTRGATLPLLRDGDILQVGRSAARDLPPLNSDATQGVTLHRAQNDMRRFELDGRPVTLLQFLTSTDSGGGEVQVIRTIAAGQQALHFSAADAASPTVAGRFMLQDGDRVFPLMPR</sequence>
<dbReference type="Proteomes" id="UP000249364">
    <property type="component" value="Unassembled WGS sequence"/>
</dbReference>
<feature type="domain" description="Polysaccharide export protein N-terminal" evidence="15">
    <location>
        <begin position="57"/>
        <end position="133"/>
    </location>
</feature>
<keyword evidence="11" id="KW-0472">Membrane</keyword>
<dbReference type="Gene3D" id="3.10.560.10">
    <property type="entry name" value="Outer membrane lipoprotein wza domain like"/>
    <property type="match status" value="2"/>
</dbReference>
<keyword evidence="5" id="KW-0762">Sugar transport</keyword>